<evidence type="ECO:0000313" key="2">
    <source>
        <dbReference type="Proteomes" id="UP000499080"/>
    </source>
</evidence>
<dbReference type="AlphaFoldDB" id="A0A4Y2URM2"/>
<name>A0A4Y2URM2_ARAVE</name>
<dbReference type="EMBL" id="BGPR01038324">
    <property type="protein sequence ID" value="GBO14157.1"/>
    <property type="molecule type" value="Genomic_DNA"/>
</dbReference>
<proteinExistence type="predicted"/>
<reference evidence="1 2" key="1">
    <citation type="journal article" date="2019" name="Sci. Rep.">
        <title>Orb-weaving spider Araneus ventricosus genome elucidates the spidroin gene catalogue.</title>
        <authorList>
            <person name="Kono N."/>
            <person name="Nakamura H."/>
            <person name="Ohtoshi R."/>
            <person name="Moran D.A.P."/>
            <person name="Shinohara A."/>
            <person name="Yoshida Y."/>
            <person name="Fujiwara M."/>
            <person name="Mori M."/>
            <person name="Tomita M."/>
            <person name="Arakawa K."/>
        </authorList>
    </citation>
    <scope>NUCLEOTIDE SEQUENCE [LARGE SCALE GENOMIC DNA]</scope>
</reference>
<evidence type="ECO:0000313" key="1">
    <source>
        <dbReference type="EMBL" id="GBO14157.1"/>
    </source>
</evidence>
<protein>
    <submittedName>
        <fullName evidence="1">Uncharacterized protein</fullName>
    </submittedName>
</protein>
<accession>A0A4Y2URM2</accession>
<gene>
    <name evidence="1" type="ORF">AVEN_46976_1</name>
</gene>
<sequence length="90" mass="10310">MNWTLPNLSGHLPHHITPVVTFPSGARKWVVVGEDNSTPYRAYLLSYLRNSPPLKRSKPPHAFLVVFKGKVLYRLSRVRGLRVGQAYRNE</sequence>
<comment type="caution">
    <text evidence="1">The sequence shown here is derived from an EMBL/GenBank/DDBJ whole genome shotgun (WGS) entry which is preliminary data.</text>
</comment>
<organism evidence="1 2">
    <name type="scientific">Araneus ventricosus</name>
    <name type="common">Orbweaver spider</name>
    <name type="synonym">Epeira ventricosa</name>
    <dbReference type="NCBI Taxonomy" id="182803"/>
    <lineage>
        <taxon>Eukaryota</taxon>
        <taxon>Metazoa</taxon>
        <taxon>Ecdysozoa</taxon>
        <taxon>Arthropoda</taxon>
        <taxon>Chelicerata</taxon>
        <taxon>Arachnida</taxon>
        <taxon>Araneae</taxon>
        <taxon>Araneomorphae</taxon>
        <taxon>Entelegynae</taxon>
        <taxon>Araneoidea</taxon>
        <taxon>Araneidae</taxon>
        <taxon>Araneus</taxon>
    </lineage>
</organism>
<dbReference type="Proteomes" id="UP000499080">
    <property type="component" value="Unassembled WGS sequence"/>
</dbReference>
<keyword evidence="2" id="KW-1185">Reference proteome</keyword>